<dbReference type="InterPro" id="IPR027417">
    <property type="entry name" value="P-loop_NTPase"/>
</dbReference>
<dbReference type="GO" id="GO:0005737">
    <property type="term" value="C:cytoplasm"/>
    <property type="evidence" value="ECO:0007669"/>
    <property type="project" value="TreeGrafter"/>
</dbReference>
<proteinExistence type="predicted"/>
<comment type="caution">
    <text evidence="4">The sequence shown here is derived from an EMBL/GenBank/DDBJ whole genome shotgun (WGS) entry which is preliminary data.</text>
</comment>
<evidence type="ECO:0000256" key="1">
    <source>
        <dbReference type="ARBA" id="ARBA00022741"/>
    </source>
</evidence>
<dbReference type="AlphaFoldDB" id="A0A939HH55"/>
<dbReference type="GO" id="GO:0006355">
    <property type="term" value="P:regulation of DNA-templated transcription"/>
    <property type="evidence" value="ECO:0007669"/>
    <property type="project" value="InterPro"/>
</dbReference>
<dbReference type="GO" id="GO:0003677">
    <property type="term" value="F:DNA binding"/>
    <property type="evidence" value="ECO:0007669"/>
    <property type="project" value="InterPro"/>
</dbReference>
<dbReference type="SUPFAM" id="SSF52540">
    <property type="entry name" value="P-loop containing nucleoside triphosphate hydrolases"/>
    <property type="match status" value="1"/>
</dbReference>
<organism evidence="4 5">
    <name type="scientific">Arthrobacter cavernae</name>
    <dbReference type="NCBI Taxonomy" id="2817681"/>
    <lineage>
        <taxon>Bacteria</taxon>
        <taxon>Bacillati</taxon>
        <taxon>Actinomycetota</taxon>
        <taxon>Actinomycetes</taxon>
        <taxon>Micrococcales</taxon>
        <taxon>Micrococcaceae</taxon>
        <taxon>Arthrobacter</taxon>
    </lineage>
</organism>
<feature type="domain" description="HTH luxR-type" evidence="3">
    <location>
        <begin position="868"/>
        <end position="933"/>
    </location>
</feature>
<evidence type="ECO:0000256" key="2">
    <source>
        <dbReference type="ARBA" id="ARBA00022840"/>
    </source>
</evidence>
<dbReference type="Gene3D" id="1.10.10.10">
    <property type="entry name" value="Winged helix-like DNA-binding domain superfamily/Winged helix DNA-binding domain"/>
    <property type="match status" value="1"/>
</dbReference>
<reference evidence="4" key="1">
    <citation type="submission" date="2021-03" db="EMBL/GenBank/DDBJ databases">
        <title>A new species, PO-11, isolated from a karst cave deposit.</title>
        <authorList>
            <person name="Zhaoxiaoyong W."/>
        </authorList>
    </citation>
    <scope>NUCLEOTIDE SEQUENCE</scope>
    <source>
        <strain evidence="4">PO-11</strain>
    </source>
</reference>
<dbReference type="InterPro" id="IPR016032">
    <property type="entry name" value="Sig_transdc_resp-reg_C-effctor"/>
</dbReference>
<dbReference type="SUPFAM" id="SSF48452">
    <property type="entry name" value="TPR-like"/>
    <property type="match status" value="2"/>
</dbReference>
<name>A0A939HH55_9MICC</name>
<dbReference type="GO" id="GO:0004016">
    <property type="term" value="F:adenylate cyclase activity"/>
    <property type="evidence" value="ECO:0007669"/>
    <property type="project" value="TreeGrafter"/>
</dbReference>
<dbReference type="EMBL" id="JAFNLL010000013">
    <property type="protein sequence ID" value="MBO1267791.1"/>
    <property type="molecule type" value="Genomic_DNA"/>
</dbReference>
<dbReference type="PROSITE" id="PS50043">
    <property type="entry name" value="HTH_LUXR_2"/>
    <property type="match status" value="1"/>
</dbReference>
<dbReference type="SUPFAM" id="SSF46894">
    <property type="entry name" value="C-terminal effector domain of the bipartite response regulators"/>
    <property type="match status" value="1"/>
</dbReference>
<sequence>MPDHDPDLFAGRTAEIQHLQELLQSVRSGAPGVAVIRGDQGLGKTSLVEHVLRLDAITGNPSTVLRAAGAVWERDSDFGVIRQLLLSPRLHPRRHDAAPLKPAAPRLPSEYGDVLLSEVSRLAGETDHALVLWIDDIQWADRPSLQALLHVLRRVQPMALLAILSTDLTLSELDDAAAGLLSFPSVQTIRLAPLTPGDVQLIARQIHGSGGSEISLPAARILVEYTGGRPGLVRPLLEQFHPSVWSTGQKILPVPAELAASVSMKLAGLPPAALRLAEAAAVLGVRSPLAQAADLAGLSDVLAAVDAVQAADLLTISTDAAETMLQFPLPVVRAAAYQSLAAGRRIALHSSAAKLTALDHVQLRHRAAAALLPDASLARELEAAATSFAATGAWGSAAEAYSQASRLNPAREEQQSLLVRAVDAMVGAGQLPRASAALEGIAPGPKGDAVRAYLAILFGRPAEADALLEKAWKSVDPATDPGTAAQICQRQVLHSLARFDGRELVTWAVRARSTAPANSPAAIEARAIEGLGLGAMGRFSEAEESYRVVERLTENSAQQQRINMGKGWLHLAMDRPEEARSELASAVPTEFRGGSYRISLWAQGWLARTDLALGAWDSALRTVEKAVAVQEESGIELLRPLLHWSGAQIHALRGNWDSAAHHLERAAVASDGYPIMLLPYSIALAQVAEAKADYDGVIRALLPVVRMRRSSGIDEPGFWPWQDHYANALVMVGRVEEAGQFLRPLELLAEKRQHRSTQARLAYVRGRIYAAAGDLDAARLSFHDGLAKIETLPMPYARARILFAYGQSFRRAGKRREAADVLIQARELFSVLGAVAYADRCSRELRASGVSTEEHWREGTPALTAAGSPNLLDELTDQERAVARLVASGLSNKAAAGELYVSVKTVQYHLTRIYRKLRISSRSELAALYLEARS</sequence>
<dbReference type="CDD" id="cd06170">
    <property type="entry name" value="LuxR_C_like"/>
    <property type="match status" value="1"/>
</dbReference>
<dbReference type="PRINTS" id="PR00038">
    <property type="entry name" value="HTHLUXR"/>
</dbReference>
<evidence type="ECO:0000259" key="3">
    <source>
        <dbReference type="PROSITE" id="PS50043"/>
    </source>
</evidence>
<keyword evidence="2" id="KW-0067">ATP-binding</keyword>
<dbReference type="Proteomes" id="UP000664164">
    <property type="component" value="Unassembled WGS sequence"/>
</dbReference>
<dbReference type="InterPro" id="IPR036388">
    <property type="entry name" value="WH-like_DNA-bd_sf"/>
</dbReference>
<dbReference type="Pfam" id="PF00196">
    <property type="entry name" value="GerE"/>
    <property type="match status" value="1"/>
</dbReference>
<keyword evidence="1" id="KW-0547">Nucleotide-binding</keyword>
<protein>
    <submittedName>
        <fullName evidence="4">AAA family ATPase</fullName>
    </submittedName>
</protein>
<gene>
    <name evidence="4" type="ORF">J1902_07300</name>
</gene>
<dbReference type="GO" id="GO:0005524">
    <property type="term" value="F:ATP binding"/>
    <property type="evidence" value="ECO:0007669"/>
    <property type="project" value="UniProtKB-KW"/>
</dbReference>
<accession>A0A939HH55</accession>
<dbReference type="Gene3D" id="3.40.50.300">
    <property type="entry name" value="P-loop containing nucleotide triphosphate hydrolases"/>
    <property type="match status" value="1"/>
</dbReference>
<evidence type="ECO:0000313" key="4">
    <source>
        <dbReference type="EMBL" id="MBO1267791.1"/>
    </source>
</evidence>
<dbReference type="PANTHER" id="PTHR16305">
    <property type="entry name" value="TESTICULAR SOLUBLE ADENYLYL CYCLASE"/>
    <property type="match status" value="1"/>
</dbReference>
<dbReference type="InterPro" id="IPR000792">
    <property type="entry name" value="Tscrpt_reg_LuxR_C"/>
</dbReference>
<dbReference type="PANTHER" id="PTHR16305:SF35">
    <property type="entry name" value="TRANSCRIPTIONAL ACTIVATOR DOMAIN"/>
    <property type="match status" value="1"/>
</dbReference>
<evidence type="ECO:0000313" key="5">
    <source>
        <dbReference type="Proteomes" id="UP000664164"/>
    </source>
</evidence>
<keyword evidence="5" id="KW-1185">Reference proteome</keyword>
<dbReference type="RefSeq" id="WP_207615594.1">
    <property type="nucleotide sequence ID" value="NZ_JAFNLL010000013.1"/>
</dbReference>
<dbReference type="Gene3D" id="1.25.40.10">
    <property type="entry name" value="Tetratricopeptide repeat domain"/>
    <property type="match status" value="2"/>
</dbReference>
<dbReference type="SMART" id="SM00421">
    <property type="entry name" value="HTH_LUXR"/>
    <property type="match status" value="1"/>
</dbReference>
<dbReference type="Pfam" id="PF13191">
    <property type="entry name" value="AAA_16"/>
    <property type="match status" value="1"/>
</dbReference>
<dbReference type="InterPro" id="IPR011990">
    <property type="entry name" value="TPR-like_helical_dom_sf"/>
</dbReference>
<dbReference type="InterPro" id="IPR041664">
    <property type="entry name" value="AAA_16"/>
</dbReference>